<protein>
    <submittedName>
        <fullName evidence="1">Uncharacterized protein</fullName>
    </submittedName>
</protein>
<dbReference type="InterPro" id="IPR017853">
    <property type="entry name" value="GH"/>
</dbReference>
<dbReference type="Gene3D" id="3.10.50.10">
    <property type="match status" value="1"/>
</dbReference>
<dbReference type="InterPro" id="IPR029070">
    <property type="entry name" value="Chitinase_insertion_sf"/>
</dbReference>
<evidence type="ECO:0000313" key="2">
    <source>
        <dbReference type="Proteomes" id="UP000006250"/>
    </source>
</evidence>
<reference evidence="1 2" key="1">
    <citation type="submission" date="2010-08" db="EMBL/GenBank/DDBJ databases">
        <title>The draft genome of Desulfovibrio fructosovorans JJ.</title>
        <authorList>
            <consortium name="US DOE Joint Genome Institute (JGI-PGF)"/>
            <person name="Lucas S."/>
            <person name="Copeland A."/>
            <person name="Lapidus A."/>
            <person name="Cheng J.-F."/>
            <person name="Bruce D."/>
            <person name="Goodwin L."/>
            <person name="Pitluck S."/>
            <person name="Land M.L."/>
            <person name="Hauser L."/>
            <person name="Chang Y.-J."/>
            <person name="Jeffries C."/>
            <person name="Wall J.D."/>
            <person name="Stahl D.A."/>
            <person name="Arkin A.P."/>
            <person name="Dehal P."/>
            <person name="Stolyar S.M."/>
            <person name="Hazen T.C."/>
            <person name="Woyke T.J."/>
        </authorList>
    </citation>
    <scope>NUCLEOTIDE SEQUENCE [LARGE SCALE GENOMIC DNA]</scope>
    <source>
        <strain evidence="1 2">JJ</strain>
    </source>
</reference>
<dbReference type="AlphaFoldDB" id="E1JYF9"/>
<dbReference type="STRING" id="596151.DesfrDRAFT_2658"/>
<accession>E1JYF9</accession>
<dbReference type="OrthoDB" id="1633417at2"/>
<organism evidence="1 2">
    <name type="scientific">Solidesulfovibrio fructosivorans JJ]</name>
    <dbReference type="NCBI Taxonomy" id="596151"/>
    <lineage>
        <taxon>Bacteria</taxon>
        <taxon>Pseudomonadati</taxon>
        <taxon>Thermodesulfobacteriota</taxon>
        <taxon>Desulfovibrionia</taxon>
        <taxon>Desulfovibrionales</taxon>
        <taxon>Desulfovibrionaceae</taxon>
        <taxon>Solidesulfovibrio</taxon>
    </lineage>
</organism>
<dbReference type="EMBL" id="AECZ01000018">
    <property type="protein sequence ID" value="EFL50543.1"/>
    <property type="molecule type" value="Genomic_DNA"/>
</dbReference>
<proteinExistence type="predicted"/>
<dbReference type="Proteomes" id="UP000006250">
    <property type="component" value="Unassembled WGS sequence"/>
</dbReference>
<dbReference type="PANTHER" id="PTHR46066">
    <property type="entry name" value="CHITINASE DOMAIN-CONTAINING PROTEIN 1 FAMILY MEMBER"/>
    <property type="match status" value="1"/>
</dbReference>
<name>E1JYF9_SOLFR</name>
<dbReference type="Gene3D" id="3.20.20.80">
    <property type="entry name" value="Glycosidases"/>
    <property type="match status" value="1"/>
</dbReference>
<evidence type="ECO:0000313" key="1">
    <source>
        <dbReference type="EMBL" id="EFL50543.1"/>
    </source>
</evidence>
<dbReference type="SUPFAM" id="SSF51445">
    <property type="entry name" value="(Trans)glycosidases"/>
    <property type="match status" value="1"/>
</dbReference>
<dbReference type="PANTHER" id="PTHR46066:SF2">
    <property type="entry name" value="CHITINASE DOMAIN-CONTAINING PROTEIN 1"/>
    <property type="match status" value="1"/>
</dbReference>
<keyword evidence="2" id="KW-1185">Reference proteome</keyword>
<dbReference type="eggNOG" id="COG3858">
    <property type="taxonomic scope" value="Bacteria"/>
</dbReference>
<gene>
    <name evidence="1" type="ORF">DesfrDRAFT_2658</name>
</gene>
<comment type="caution">
    <text evidence="1">The sequence shown here is derived from an EMBL/GenBank/DDBJ whole genome shotgun (WGS) entry which is preliminary data.</text>
</comment>
<sequence precursor="true">MGQHKLYILRGTSSENRRALLASAFFAALALAFVLLAGPIRPAMGQAGPTDRLTAWIAYWDLPRGMAEWRAHPGLFDTVRVFAASFDDKDRPYLAPEWDALFHGDVSRAFGRTPAFLTVVNDVVAAPSGKNARLKDPELVKRLVSTPAARTAHIGALVALAKRSRFSGLEIDYENIAADDWPAFLDFVRELYQRTSREGLALSVLLQPQARYLGKPLPVGPQYLLMGYNLFGSHSGPGPKATPAFLANQASALRAIGALSATGLALSTGGFDWTEGKSAVQLDETAAATLVARKKVPSTRSAPDGYLVSQYRDAEGKSHEIWHADAQTLSTLWQAARTAGFSRLAIWRLGGNAPGLFDWLQSLK</sequence>